<organism evidence="4 5">
    <name type="scientific">Leucobacter massiliensis</name>
    <dbReference type="NCBI Taxonomy" id="1686285"/>
    <lineage>
        <taxon>Bacteria</taxon>
        <taxon>Bacillati</taxon>
        <taxon>Actinomycetota</taxon>
        <taxon>Actinomycetes</taxon>
        <taxon>Micrococcales</taxon>
        <taxon>Microbacteriaceae</taxon>
        <taxon>Leucobacter</taxon>
    </lineage>
</organism>
<dbReference type="Pfam" id="PF13280">
    <property type="entry name" value="WYL"/>
    <property type="match status" value="1"/>
</dbReference>
<name>A0A2S9QQV6_9MICO</name>
<dbReference type="OrthoDB" id="3268930at2"/>
<protein>
    <submittedName>
        <fullName evidence="4">Transcriptional regulator</fullName>
    </submittedName>
</protein>
<evidence type="ECO:0000259" key="2">
    <source>
        <dbReference type="Pfam" id="PF13280"/>
    </source>
</evidence>
<feature type="compositionally biased region" description="Basic and acidic residues" evidence="1">
    <location>
        <begin position="328"/>
        <end position="337"/>
    </location>
</feature>
<comment type="caution">
    <text evidence="4">The sequence shown here is derived from an EMBL/GenBank/DDBJ whole genome shotgun (WGS) entry which is preliminary data.</text>
</comment>
<reference evidence="4 5" key="1">
    <citation type="journal article" date="2017" name="New Microbes New Infect">
        <title>Genome sequence of 'Leucobacter massiliensis' sp. nov. isolated from human pharynx after travel to the 2014 Hajj.</title>
        <authorList>
            <person name="Leangapichart T."/>
            <person name="Gautret P."/>
            <person name="Nguyen T.T."/>
            <person name="Armstrong N."/>
            <person name="Rolain J.M."/>
        </authorList>
    </citation>
    <scope>NUCLEOTIDE SEQUENCE [LARGE SCALE GENOMIC DNA]</scope>
    <source>
        <strain evidence="4 5">122RC15</strain>
    </source>
</reference>
<dbReference type="PANTHER" id="PTHR34580:SF3">
    <property type="entry name" value="PROTEIN PAFB"/>
    <property type="match status" value="1"/>
</dbReference>
<evidence type="ECO:0000313" key="4">
    <source>
        <dbReference type="EMBL" id="PRI11974.1"/>
    </source>
</evidence>
<evidence type="ECO:0000259" key="3">
    <source>
        <dbReference type="Pfam" id="PF25583"/>
    </source>
</evidence>
<dbReference type="InterPro" id="IPR026881">
    <property type="entry name" value="WYL_dom"/>
</dbReference>
<evidence type="ECO:0000313" key="5">
    <source>
        <dbReference type="Proteomes" id="UP000238650"/>
    </source>
</evidence>
<dbReference type="EMBL" id="MWZD01000013">
    <property type="protein sequence ID" value="PRI11974.1"/>
    <property type="molecule type" value="Genomic_DNA"/>
</dbReference>
<dbReference type="PROSITE" id="PS52050">
    <property type="entry name" value="WYL"/>
    <property type="match status" value="1"/>
</dbReference>
<proteinExistence type="predicted"/>
<dbReference type="InterPro" id="IPR057727">
    <property type="entry name" value="WCX_dom"/>
</dbReference>
<keyword evidence="5" id="KW-1185">Reference proteome</keyword>
<dbReference type="Proteomes" id="UP000238650">
    <property type="component" value="Unassembled WGS sequence"/>
</dbReference>
<feature type="domain" description="WCX" evidence="3">
    <location>
        <begin position="253"/>
        <end position="325"/>
    </location>
</feature>
<feature type="domain" description="WYL" evidence="2">
    <location>
        <begin position="157"/>
        <end position="220"/>
    </location>
</feature>
<dbReference type="RefSeq" id="WP_105804286.1">
    <property type="nucleotide sequence ID" value="NZ_MWZD01000013.1"/>
</dbReference>
<gene>
    <name evidence="4" type="ORF">B4915_02575</name>
</gene>
<dbReference type="Pfam" id="PF25583">
    <property type="entry name" value="WCX"/>
    <property type="match status" value="1"/>
</dbReference>
<sequence length="359" mass="39348">MAARVPGEQRIFSLVLALVVSPEGLTKRELLSSVHGYAERYRQDGPSGALDRQFERDKEQLRALGIQIETRDSPLEPGNNQLTRYRIPKESLEFPPELRFDERELTLLRLAALAWREGSLSAESRRAAMRLEALGAGLDVRQLGVAPQLGSAEPASAPLRRAIEERRVVRFDYALPGRLAPLARRAAPLRLHRADGRWHLLALDLDRDAERVFLLARIAGAVEVTGERFDEALLGRADGMVEELLRVRERQRATVRVRVGSAAEARLRPRATTVSEAGDGAVDMGIGVLDQHLFAEELIGYGADAVVVEPEQLRGLVAGGLRRIARQHAADGDERAGDGTASGARAAGVDPVRREGTRA</sequence>
<feature type="region of interest" description="Disordered" evidence="1">
    <location>
        <begin position="328"/>
        <end position="359"/>
    </location>
</feature>
<dbReference type="InterPro" id="IPR051534">
    <property type="entry name" value="CBASS_pafABC_assoc_protein"/>
</dbReference>
<accession>A0A2S9QQV6</accession>
<evidence type="ECO:0000256" key="1">
    <source>
        <dbReference type="SAM" id="MobiDB-lite"/>
    </source>
</evidence>
<dbReference type="AlphaFoldDB" id="A0A2S9QQV6"/>
<dbReference type="PANTHER" id="PTHR34580">
    <property type="match status" value="1"/>
</dbReference>